<sequence length="225" mass="23876">MQSTPSLQSASLFGVGLRERKRQETVRRIADTALRMFVDRGFEAVTIAEVAEAADVAVNTVYNHFRVKEDLVLPPSEASAGRLAGIVRARGTGVSAAHAVLDHLRGEIRQRSRSIGLSPGFGRVLPMMLAAPTLAARLQDLGQQMVAELADLLIAETGAAQGDPVPGLVAAQIGWVHSLLYGEIGKRTVGGEASDDIAEAALTLLDAVEGLLSEQVLTYAIRKDT</sequence>
<feature type="DNA-binding region" description="H-T-H motif" evidence="4">
    <location>
        <begin position="46"/>
        <end position="65"/>
    </location>
</feature>
<accession>A0A7W3VYE6</accession>
<evidence type="ECO:0000256" key="1">
    <source>
        <dbReference type="ARBA" id="ARBA00023015"/>
    </source>
</evidence>
<dbReference type="InterPro" id="IPR050109">
    <property type="entry name" value="HTH-type_TetR-like_transc_reg"/>
</dbReference>
<name>A0A7W3VYE6_9PSEU</name>
<evidence type="ECO:0000313" key="7">
    <source>
        <dbReference type="Proteomes" id="UP000526734"/>
    </source>
</evidence>
<evidence type="ECO:0000256" key="4">
    <source>
        <dbReference type="PROSITE-ProRule" id="PRU00335"/>
    </source>
</evidence>
<dbReference type="Proteomes" id="UP000526734">
    <property type="component" value="Unassembled WGS sequence"/>
</dbReference>
<dbReference type="PANTHER" id="PTHR30055:SF234">
    <property type="entry name" value="HTH-TYPE TRANSCRIPTIONAL REGULATOR BETI"/>
    <property type="match status" value="1"/>
</dbReference>
<reference evidence="6 7" key="1">
    <citation type="submission" date="2020-08" db="EMBL/GenBank/DDBJ databases">
        <title>Amycolatopsis sp. nov. DR6-1 isolated from Dendrobium heterocarpum.</title>
        <authorList>
            <person name="Tedsree N."/>
            <person name="Kuncharoen N."/>
            <person name="Likhitwitayawuid K."/>
            <person name="Tanasupawat S."/>
        </authorList>
    </citation>
    <scope>NUCLEOTIDE SEQUENCE [LARGE SCALE GENOMIC DNA]</scope>
    <source>
        <strain evidence="6 7">DR6-1</strain>
    </source>
</reference>
<evidence type="ECO:0000256" key="3">
    <source>
        <dbReference type="ARBA" id="ARBA00023163"/>
    </source>
</evidence>
<organism evidence="6 7">
    <name type="scientific">Amycolatopsis dendrobii</name>
    <dbReference type="NCBI Taxonomy" id="2760662"/>
    <lineage>
        <taxon>Bacteria</taxon>
        <taxon>Bacillati</taxon>
        <taxon>Actinomycetota</taxon>
        <taxon>Actinomycetes</taxon>
        <taxon>Pseudonocardiales</taxon>
        <taxon>Pseudonocardiaceae</taxon>
        <taxon>Amycolatopsis</taxon>
    </lineage>
</organism>
<evidence type="ECO:0000259" key="5">
    <source>
        <dbReference type="PROSITE" id="PS50977"/>
    </source>
</evidence>
<proteinExistence type="predicted"/>
<dbReference type="AlphaFoldDB" id="A0A7W3VYE6"/>
<dbReference type="GO" id="GO:0003700">
    <property type="term" value="F:DNA-binding transcription factor activity"/>
    <property type="evidence" value="ECO:0007669"/>
    <property type="project" value="TreeGrafter"/>
</dbReference>
<keyword evidence="3" id="KW-0804">Transcription</keyword>
<dbReference type="EMBL" id="JACGZW010000006">
    <property type="protein sequence ID" value="MBB1155508.1"/>
    <property type="molecule type" value="Genomic_DNA"/>
</dbReference>
<protein>
    <submittedName>
        <fullName evidence="6">TetR/AcrR family transcriptional regulator</fullName>
    </submittedName>
</protein>
<evidence type="ECO:0000256" key="2">
    <source>
        <dbReference type="ARBA" id="ARBA00023125"/>
    </source>
</evidence>
<feature type="domain" description="HTH tetR-type" evidence="5">
    <location>
        <begin position="23"/>
        <end position="83"/>
    </location>
</feature>
<keyword evidence="2 4" id="KW-0238">DNA-binding</keyword>
<dbReference type="PANTHER" id="PTHR30055">
    <property type="entry name" value="HTH-TYPE TRANSCRIPTIONAL REGULATOR RUTR"/>
    <property type="match status" value="1"/>
</dbReference>
<dbReference type="SUPFAM" id="SSF46689">
    <property type="entry name" value="Homeodomain-like"/>
    <property type="match status" value="1"/>
</dbReference>
<evidence type="ECO:0000313" key="6">
    <source>
        <dbReference type="EMBL" id="MBB1155508.1"/>
    </source>
</evidence>
<gene>
    <name evidence="6" type="ORF">H4281_20370</name>
</gene>
<dbReference type="PROSITE" id="PS50977">
    <property type="entry name" value="HTH_TETR_2"/>
    <property type="match status" value="1"/>
</dbReference>
<keyword evidence="7" id="KW-1185">Reference proteome</keyword>
<dbReference type="Pfam" id="PF00440">
    <property type="entry name" value="TetR_N"/>
    <property type="match status" value="1"/>
</dbReference>
<dbReference type="InterPro" id="IPR001647">
    <property type="entry name" value="HTH_TetR"/>
</dbReference>
<dbReference type="GO" id="GO:0000976">
    <property type="term" value="F:transcription cis-regulatory region binding"/>
    <property type="evidence" value="ECO:0007669"/>
    <property type="project" value="TreeGrafter"/>
</dbReference>
<comment type="caution">
    <text evidence="6">The sequence shown here is derived from an EMBL/GenBank/DDBJ whole genome shotgun (WGS) entry which is preliminary data.</text>
</comment>
<keyword evidence="1" id="KW-0805">Transcription regulation</keyword>
<dbReference type="InterPro" id="IPR009057">
    <property type="entry name" value="Homeodomain-like_sf"/>
</dbReference>
<dbReference type="Gene3D" id="1.10.357.10">
    <property type="entry name" value="Tetracycline Repressor, domain 2"/>
    <property type="match status" value="1"/>
</dbReference>
<dbReference type="PRINTS" id="PR00455">
    <property type="entry name" value="HTHTETR"/>
</dbReference>